<evidence type="ECO:0000256" key="3">
    <source>
        <dbReference type="ARBA" id="ARBA00022538"/>
    </source>
</evidence>
<organism evidence="9 10">
    <name type="scientific">Sulfitobacter faviae</name>
    <dbReference type="NCBI Taxonomy" id="1775881"/>
    <lineage>
        <taxon>Bacteria</taxon>
        <taxon>Pseudomonadati</taxon>
        <taxon>Pseudomonadota</taxon>
        <taxon>Alphaproteobacteria</taxon>
        <taxon>Rhodobacterales</taxon>
        <taxon>Roseobacteraceae</taxon>
        <taxon>Sulfitobacter</taxon>
    </lineage>
</organism>
<keyword evidence="5" id="KW-0520">NAD</keyword>
<keyword evidence="4" id="KW-0630">Potassium</keyword>
<feature type="domain" description="RCK N-terminal" evidence="7">
    <location>
        <begin position="1"/>
        <end position="117"/>
    </location>
</feature>
<name>A0AAX3LRY2_9RHOB</name>
<evidence type="ECO:0000313" key="9">
    <source>
        <dbReference type="EMBL" id="WCE71023.1"/>
    </source>
</evidence>
<dbReference type="PRINTS" id="PR00335">
    <property type="entry name" value="KUPTAKETRKA"/>
</dbReference>
<gene>
    <name evidence="9" type="ORF">PL336_04055</name>
</gene>
<evidence type="ECO:0000256" key="2">
    <source>
        <dbReference type="ARBA" id="ARBA00022448"/>
    </source>
</evidence>
<dbReference type="InterPro" id="IPR006037">
    <property type="entry name" value="RCK_C"/>
</dbReference>
<dbReference type="InterPro" id="IPR036291">
    <property type="entry name" value="NAD(P)-bd_dom_sf"/>
</dbReference>
<dbReference type="GO" id="GO:0015079">
    <property type="term" value="F:potassium ion transmembrane transporter activity"/>
    <property type="evidence" value="ECO:0007669"/>
    <property type="project" value="InterPro"/>
</dbReference>
<reference evidence="9" key="1">
    <citation type="submission" date="2023-01" db="EMBL/GenBank/DDBJ databases">
        <title>Comparative genomic analysis of cold water coral derived Sulfitobacter faviae: insights into their metabolism and habitat adaptation.</title>
        <authorList>
            <person name="Guo Y."/>
            <person name="Lin S."/>
            <person name="Huang Z."/>
            <person name="Tang K."/>
            <person name="Wang X."/>
        </authorList>
    </citation>
    <scope>NUCLEOTIDE SEQUENCE</scope>
    <source>
        <strain evidence="9">SCSIO W_1865</strain>
    </source>
</reference>
<evidence type="ECO:0000259" key="8">
    <source>
        <dbReference type="PROSITE" id="PS51202"/>
    </source>
</evidence>
<feature type="domain" description="RCK C-terminal" evidence="8">
    <location>
        <begin position="134"/>
        <end position="212"/>
    </location>
</feature>
<accession>A0AAX3LRY2</accession>
<keyword evidence="2" id="KW-0813">Transport</keyword>
<dbReference type="PANTHER" id="PTHR43833:SF5">
    <property type="entry name" value="TRK SYSTEM POTASSIUM UPTAKE PROTEIN TRKA"/>
    <property type="match status" value="1"/>
</dbReference>
<evidence type="ECO:0000256" key="1">
    <source>
        <dbReference type="ARBA" id="ARBA00017378"/>
    </source>
</evidence>
<evidence type="ECO:0000259" key="7">
    <source>
        <dbReference type="PROSITE" id="PS51201"/>
    </source>
</evidence>
<dbReference type="InterPro" id="IPR006036">
    <property type="entry name" value="K_uptake_TrkA"/>
</dbReference>
<dbReference type="PROSITE" id="PS51202">
    <property type="entry name" value="RCK_C"/>
    <property type="match status" value="1"/>
</dbReference>
<dbReference type="Gene3D" id="3.40.50.720">
    <property type="entry name" value="NAD(P)-binding Rossmann-like Domain"/>
    <property type="match status" value="1"/>
</dbReference>
<dbReference type="AlphaFoldDB" id="A0AAX3LRY2"/>
<dbReference type="InterPro" id="IPR003148">
    <property type="entry name" value="RCK_N"/>
</dbReference>
<dbReference type="InterPro" id="IPR050721">
    <property type="entry name" value="Trk_Ktr_HKT_K-transport"/>
</dbReference>
<evidence type="ECO:0000313" key="10">
    <source>
        <dbReference type="Proteomes" id="UP001210770"/>
    </source>
</evidence>
<dbReference type="PROSITE" id="PS51201">
    <property type="entry name" value="RCK_N"/>
    <property type="match status" value="1"/>
</dbReference>
<evidence type="ECO:0000256" key="5">
    <source>
        <dbReference type="ARBA" id="ARBA00023027"/>
    </source>
</evidence>
<sequence length="213" mass="23170">MRIVIIGASSFGLAIAEELIETDREVVLIDKSRELLEQAAERIDCGMIEGDGSNPDVLREAFRDEDDVCIAVTNASEINILAALIGRSIGYGRVIPQITSNALLRVCCELGLDDVINPHAKVAEDIVDMLTGDDEAMKEPLLQDDLLLTRVTVPERLAGERLDLPGQGRVVALIRDGEEQLPGRDVTMQTGDVLIVVLPRDRQEDLTKAFAAG</sequence>
<proteinExistence type="predicted"/>
<dbReference type="EMBL" id="CP116423">
    <property type="protein sequence ID" value="WCE71023.1"/>
    <property type="molecule type" value="Genomic_DNA"/>
</dbReference>
<dbReference type="SUPFAM" id="SSF51735">
    <property type="entry name" value="NAD(P)-binding Rossmann-fold domains"/>
    <property type="match status" value="1"/>
</dbReference>
<dbReference type="GO" id="GO:0005886">
    <property type="term" value="C:plasma membrane"/>
    <property type="evidence" value="ECO:0007669"/>
    <property type="project" value="InterPro"/>
</dbReference>
<dbReference type="Pfam" id="PF02080">
    <property type="entry name" value="TrkA_C"/>
    <property type="match status" value="1"/>
</dbReference>
<dbReference type="Proteomes" id="UP001210770">
    <property type="component" value="Chromosome"/>
</dbReference>
<dbReference type="InterPro" id="IPR036721">
    <property type="entry name" value="RCK_C_sf"/>
</dbReference>
<protein>
    <recommendedName>
        <fullName evidence="1">Trk system potassium uptake protein TrkA</fullName>
    </recommendedName>
</protein>
<evidence type="ECO:0000256" key="6">
    <source>
        <dbReference type="ARBA" id="ARBA00023065"/>
    </source>
</evidence>
<dbReference type="RefSeq" id="WP_271689211.1">
    <property type="nucleotide sequence ID" value="NZ_CP116423.1"/>
</dbReference>
<dbReference type="SUPFAM" id="SSF116726">
    <property type="entry name" value="TrkA C-terminal domain-like"/>
    <property type="match status" value="1"/>
</dbReference>
<keyword evidence="3" id="KW-0633">Potassium transport</keyword>
<dbReference type="Gene3D" id="3.30.70.1450">
    <property type="entry name" value="Regulator of K+ conductance, C-terminal domain"/>
    <property type="match status" value="1"/>
</dbReference>
<dbReference type="Pfam" id="PF02254">
    <property type="entry name" value="TrkA_N"/>
    <property type="match status" value="1"/>
</dbReference>
<keyword evidence="6" id="KW-0406">Ion transport</keyword>
<dbReference type="PANTHER" id="PTHR43833">
    <property type="entry name" value="POTASSIUM CHANNEL PROTEIN 2-RELATED-RELATED"/>
    <property type="match status" value="1"/>
</dbReference>
<evidence type="ECO:0000256" key="4">
    <source>
        <dbReference type="ARBA" id="ARBA00022958"/>
    </source>
</evidence>